<feature type="region of interest" description="Disordered" evidence="1">
    <location>
        <begin position="177"/>
        <end position="202"/>
    </location>
</feature>
<sequence length="746" mass="81282">MSLNSQTYLGHNQEAYQELRLALQLNLRRQLLIAVCDDLALQEQLAQRLEANFSPLPETVPLAAEVRARQFTLVTLRLSGDRPDLVREVLLWLKQQRRLQSSSPTTPVFQIVGIDQLTRQSPTVQNRFLASLIRVDALLTQLDCRLVVWVPRPWLGKIRQSVPGFWRSRSGLFEFMGEPGASPSAPAEPAVPPAPTSPSANLPDLWRVLRDDLSTFEQPAPASTDRTSKDAAVAQREVPPTVELPILLSSDSQAAPNKAHDLPQNPQNYTVVEQGTFSSIVMPPVGSTAAETLAALQRAEPMLPTVEPVPVPVSSPTSLHPTGDLQLPPDLAQDVELANLWRYIQGLVEQQAGPLTLARTYLALGQMGRDRLSVEAPAASVLDFATAVYDRAIAGLPEGSTDWCDALNDLASLYWLQGQQESTPDPAPWLRRSVSTYEKALQGGAKAIPADTLGRIYGNLGTVYGLLANLDDPAPCLEKAVAAYQQALVHSPAARSPIDYANLQNSLGAIHWRLSQCEQPQHHLAQAIAAYGEALAHRTAQDAPLEYAMVQNNLGIAYWSLAQHQQPVFLLERAIAAYQAALKHRTVAVSPAGCAATANNLGTAYWDLAQQAAVAGERRIATLQQAVAAYETALAAAQIALQETPPPALGFDLWATCHSAGVVHDQLAQALPETQAEARQHHLETALSQYLLTYQGWYDNPQQMEVLITALVYNAHLNFEIFGIPGQQAVLSKLPGELLAQVLRRL</sequence>
<evidence type="ECO:0000313" key="2">
    <source>
        <dbReference type="EMBL" id="MEP0946402.1"/>
    </source>
</evidence>
<dbReference type="PANTHER" id="PTHR19959">
    <property type="entry name" value="KINESIN LIGHT CHAIN"/>
    <property type="match status" value="1"/>
</dbReference>
<evidence type="ECO:0000256" key="1">
    <source>
        <dbReference type="SAM" id="MobiDB-lite"/>
    </source>
</evidence>
<keyword evidence="3" id="KW-1185">Reference proteome</keyword>
<dbReference type="PANTHER" id="PTHR19959:SF119">
    <property type="entry name" value="FUNGAL LIPASE-LIKE DOMAIN-CONTAINING PROTEIN"/>
    <property type="match status" value="1"/>
</dbReference>
<reference evidence="2 3" key="1">
    <citation type="submission" date="2022-04" db="EMBL/GenBank/DDBJ databases">
        <title>Positive selection, recombination, and allopatry shape intraspecific diversity of widespread and dominant cyanobacteria.</title>
        <authorList>
            <person name="Wei J."/>
            <person name="Shu W."/>
            <person name="Hu C."/>
        </authorList>
    </citation>
    <scope>NUCLEOTIDE SEQUENCE [LARGE SCALE GENOMIC DNA]</scope>
    <source>
        <strain evidence="2 3">DQ-A4</strain>
    </source>
</reference>
<comment type="caution">
    <text evidence="2">The sequence shown here is derived from an EMBL/GenBank/DDBJ whole genome shotgun (WGS) entry which is preliminary data.</text>
</comment>
<feature type="region of interest" description="Disordered" evidence="1">
    <location>
        <begin position="217"/>
        <end position="236"/>
    </location>
</feature>
<dbReference type="SUPFAM" id="SSF48452">
    <property type="entry name" value="TPR-like"/>
    <property type="match status" value="1"/>
</dbReference>
<evidence type="ECO:0000313" key="3">
    <source>
        <dbReference type="Proteomes" id="UP001482513"/>
    </source>
</evidence>
<dbReference type="Gene3D" id="1.25.40.10">
    <property type="entry name" value="Tetratricopeptide repeat domain"/>
    <property type="match status" value="2"/>
</dbReference>
<name>A0ABV0K0U1_9CYAN</name>
<gene>
    <name evidence="2" type="ORF">NC992_05920</name>
</gene>
<feature type="compositionally biased region" description="Low complexity" evidence="1">
    <location>
        <begin position="179"/>
        <end position="188"/>
    </location>
</feature>
<proteinExistence type="predicted"/>
<accession>A0ABV0K0U1</accession>
<organism evidence="2 3">
    <name type="scientific">Leptolyngbya subtilissima DQ-A4</name>
    <dbReference type="NCBI Taxonomy" id="2933933"/>
    <lineage>
        <taxon>Bacteria</taxon>
        <taxon>Bacillati</taxon>
        <taxon>Cyanobacteriota</taxon>
        <taxon>Cyanophyceae</taxon>
        <taxon>Leptolyngbyales</taxon>
        <taxon>Leptolyngbyaceae</taxon>
        <taxon>Leptolyngbya group</taxon>
        <taxon>Leptolyngbya</taxon>
    </lineage>
</organism>
<protein>
    <submittedName>
        <fullName evidence="2">Tetratricopeptide repeat protein</fullName>
    </submittedName>
</protein>
<dbReference type="EMBL" id="JAMPKX010000002">
    <property type="protein sequence ID" value="MEP0946402.1"/>
    <property type="molecule type" value="Genomic_DNA"/>
</dbReference>
<dbReference type="Proteomes" id="UP001482513">
    <property type="component" value="Unassembled WGS sequence"/>
</dbReference>
<dbReference type="InterPro" id="IPR011990">
    <property type="entry name" value="TPR-like_helical_dom_sf"/>
</dbReference>